<dbReference type="RefSeq" id="WP_099697045.1">
    <property type="nucleotide sequence ID" value="NZ_NOVD01000002.1"/>
</dbReference>
<dbReference type="InterPro" id="IPR002372">
    <property type="entry name" value="PQQ_rpt_dom"/>
</dbReference>
<reference evidence="2 3" key="1">
    <citation type="submission" date="2017-07" db="EMBL/GenBank/DDBJ databases">
        <title>Draft sequence of Rhodococcus enclensis 23b-28.</title>
        <authorList>
            <person name="Besaury L."/>
            <person name="Sancelme M."/>
            <person name="Amato P."/>
            <person name="Lallement A."/>
            <person name="Delort A.-M."/>
        </authorList>
    </citation>
    <scope>NUCLEOTIDE SEQUENCE [LARGE SCALE GENOMIC DNA]</scope>
    <source>
        <strain evidence="2 3">23b-28</strain>
    </source>
</reference>
<dbReference type="EMBL" id="NOVD01000002">
    <property type="protein sequence ID" value="PCK28702.1"/>
    <property type="molecule type" value="Genomic_DNA"/>
</dbReference>
<dbReference type="Proteomes" id="UP000230886">
    <property type="component" value="Unassembled WGS sequence"/>
</dbReference>
<comment type="caution">
    <text evidence="2">The sequence shown here is derived from an EMBL/GenBank/DDBJ whole genome shotgun (WGS) entry which is preliminary data.</text>
</comment>
<dbReference type="InterPro" id="IPR015943">
    <property type="entry name" value="WD40/YVTN_repeat-like_dom_sf"/>
</dbReference>
<accession>A0A2A5JH60</accession>
<gene>
    <name evidence="2" type="ORF">CHR55_05175</name>
</gene>
<evidence type="ECO:0000313" key="3">
    <source>
        <dbReference type="Proteomes" id="UP000230886"/>
    </source>
</evidence>
<organism evidence="2 3">
    <name type="scientific">Rhodococcus qingshengii</name>
    <dbReference type="NCBI Taxonomy" id="334542"/>
    <lineage>
        <taxon>Bacteria</taxon>
        <taxon>Bacillati</taxon>
        <taxon>Actinomycetota</taxon>
        <taxon>Actinomycetes</taxon>
        <taxon>Mycobacteriales</taxon>
        <taxon>Nocardiaceae</taxon>
        <taxon>Rhodococcus</taxon>
        <taxon>Rhodococcus erythropolis group</taxon>
    </lineage>
</organism>
<protein>
    <recommendedName>
        <fullName evidence="1">Pyrrolo-quinoline quinone repeat domain-containing protein</fullName>
    </recommendedName>
</protein>
<evidence type="ECO:0000259" key="1">
    <source>
        <dbReference type="Pfam" id="PF13360"/>
    </source>
</evidence>
<dbReference type="PANTHER" id="PTHR34512:SF30">
    <property type="entry name" value="OUTER MEMBRANE PROTEIN ASSEMBLY FACTOR BAMB"/>
    <property type="match status" value="1"/>
</dbReference>
<name>A0A2A5JH60_RHOSG</name>
<dbReference type="Gene3D" id="2.130.10.10">
    <property type="entry name" value="YVTN repeat-like/Quinoprotein amine dehydrogenase"/>
    <property type="match status" value="2"/>
</dbReference>
<proteinExistence type="predicted"/>
<dbReference type="PANTHER" id="PTHR34512">
    <property type="entry name" value="CELL SURFACE PROTEIN"/>
    <property type="match status" value="1"/>
</dbReference>
<sequence length="474" mass="50825">MQLRLKEHWKLVALGLALLVAIAFIVVSVISDSSDAAWPKQKTGGPIVEQGVVDVDLSDPPQQAWELDVRALTDNPGDVLLSMPSTLDGYYGYGNTYQVGDVLVAATAYPLPETDESSSSQGVGAVTLVGVNPDDGSPLWKTRIGGVIGQCSQQNESTIIACWGDRRMIFVDTATGTLMSDLGTDFDLNGATIAGDTVYTSGERMDGTVRTRILASGTTTDLTANFVRTFEPSEKFGAVYTVPHTDTVIAMEQGDGGDPQYRYRIYDLQSGAERFRFEGDSLVPTGNGLFLTSVGGRSGYAGTQNLLASDGSTIRAIPISSYSSSSYPSKPSTAAPMFLGDGAYDPESGDELWRSSQIVNTATAGTGSTIAAVVGKTILVTSPETRTISGLDVESGRQLWQTPWQDAYWVRSGATDGDHFVFSDYTGMHSIRARDGKMMWSVPLPPEVDPRGVVVSNAGKNVSFSWQNHFTVWR</sequence>
<dbReference type="Pfam" id="PF13360">
    <property type="entry name" value="PQQ_2"/>
    <property type="match status" value="1"/>
</dbReference>
<dbReference type="SUPFAM" id="SSF50998">
    <property type="entry name" value="Quinoprotein alcohol dehydrogenase-like"/>
    <property type="match status" value="1"/>
</dbReference>
<dbReference type="InterPro" id="IPR011047">
    <property type="entry name" value="Quinoprotein_ADH-like_sf"/>
</dbReference>
<evidence type="ECO:0000313" key="2">
    <source>
        <dbReference type="EMBL" id="PCK28702.1"/>
    </source>
</evidence>
<dbReference type="AlphaFoldDB" id="A0A2A5JH60"/>
<feature type="domain" description="Pyrrolo-quinoline quinone repeat" evidence="1">
    <location>
        <begin position="343"/>
        <end position="402"/>
    </location>
</feature>